<feature type="compositionally biased region" description="Acidic residues" evidence="1">
    <location>
        <begin position="219"/>
        <end position="229"/>
    </location>
</feature>
<keyword evidence="3" id="KW-1185">Reference proteome</keyword>
<evidence type="ECO:0000256" key="1">
    <source>
        <dbReference type="SAM" id="MobiDB-lite"/>
    </source>
</evidence>
<dbReference type="OrthoDB" id="118776at2759"/>
<dbReference type="Proteomes" id="UP001165121">
    <property type="component" value="Unassembled WGS sequence"/>
</dbReference>
<sequence length="258" mass="27693">MVRIRSSSTTKETVGSDAVRSTDFTHLWRQLRAASWRSKRPSGLVNDWTYTSPNGDSLLGEHAVVVIDFQSGLLSEKDGSDSVESGDAELKATNETVTTSQIDTAVALSANAIDAVFGPDSDLSDTYSEQTNRELIVGAFQLLLSGTEPSAELEDVDDGEASGNDASAEAADRIVVATNDVNVLGDVDVASDYESIGSRGVKSSFNDNGKEDVEPREFPDEEVGSDEEGAIMDDAFIQYLGGQLTLEDMDQTTPREHE</sequence>
<evidence type="ECO:0000313" key="3">
    <source>
        <dbReference type="Proteomes" id="UP001165121"/>
    </source>
</evidence>
<evidence type="ECO:0000313" key="2">
    <source>
        <dbReference type="EMBL" id="GMF52762.1"/>
    </source>
</evidence>
<comment type="caution">
    <text evidence="2">The sequence shown here is derived from an EMBL/GenBank/DDBJ whole genome shotgun (WGS) entry which is preliminary data.</text>
</comment>
<protein>
    <submittedName>
        <fullName evidence="2">Unnamed protein product</fullName>
    </submittedName>
</protein>
<feature type="region of interest" description="Disordered" evidence="1">
    <location>
        <begin position="198"/>
        <end position="229"/>
    </location>
</feature>
<name>A0A9W6Y4N1_9STRA</name>
<organism evidence="2 3">
    <name type="scientific">Phytophthora fragariaefolia</name>
    <dbReference type="NCBI Taxonomy" id="1490495"/>
    <lineage>
        <taxon>Eukaryota</taxon>
        <taxon>Sar</taxon>
        <taxon>Stramenopiles</taxon>
        <taxon>Oomycota</taxon>
        <taxon>Peronosporomycetes</taxon>
        <taxon>Peronosporales</taxon>
        <taxon>Peronosporaceae</taxon>
        <taxon>Phytophthora</taxon>
    </lineage>
</organism>
<dbReference type="EMBL" id="BSXT01003139">
    <property type="protein sequence ID" value="GMF52762.1"/>
    <property type="molecule type" value="Genomic_DNA"/>
</dbReference>
<dbReference type="AlphaFoldDB" id="A0A9W6Y4N1"/>
<gene>
    <name evidence="2" type="ORF">Pfra01_002166600</name>
</gene>
<reference evidence="2" key="1">
    <citation type="submission" date="2023-04" db="EMBL/GenBank/DDBJ databases">
        <title>Phytophthora fragariaefolia NBRC 109709.</title>
        <authorList>
            <person name="Ichikawa N."/>
            <person name="Sato H."/>
            <person name="Tonouchi N."/>
        </authorList>
    </citation>
    <scope>NUCLEOTIDE SEQUENCE</scope>
    <source>
        <strain evidence="2">NBRC 109709</strain>
    </source>
</reference>
<proteinExistence type="predicted"/>
<feature type="compositionally biased region" description="Basic and acidic residues" evidence="1">
    <location>
        <begin position="208"/>
        <end position="218"/>
    </location>
</feature>
<accession>A0A9W6Y4N1</accession>